<dbReference type="EMBL" id="JBJKFK010000767">
    <property type="protein sequence ID" value="KAL3315368.1"/>
    <property type="molecule type" value="Genomic_DNA"/>
</dbReference>
<dbReference type="InterPro" id="IPR039911">
    <property type="entry name" value="JIP3/JIP4"/>
</dbReference>
<evidence type="ECO:0000313" key="2">
    <source>
        <dbReference type="EMBL" id="KAL3315368.1"/>
    </source>
</evidence>
<feature type="compositionally biased region" description="Basic and acidic residues" evidence="1">
    <location>
        <begin position="189"/>
        <end position="201"/>
    </location>
</feature>
<keyword evidence="3" id="KW-1185">Reference proteome</keyword>
<sequence>MLITCKFRINSEIQQLRTEKDALLIARSNCDIRIKELEREVIHSRNEIQDLRIRLQQERLPYGDGDQVPFSSVGCFTRADMSKVIIEKNHYKEHYLALKEHLETQQLQNQGTSRRQSSFGRNIKDFFSRLVKPSSSVGESVHFNSSAPDIHASSLISSTIPSSSVISNNSRPSTQQRETSPEEPAARPFPDKSVRWLKEDQQSQEGICSKSGWVCPTMRSLPVEQPSVSAELINKRLG</sequence>
<evidence type="ECO:0000313" key="3">
    <source>
        <dbReference type="Proteomes" id="UP001626550"/>
    </source>
</evidence>
<reference evidence="2 3" key="1">
    <citation type="submission" date="2024-11" db="EMBL/GenBank/DDBJ databases">
        <title>Adaptive evolution of stress response genes in parasites aligns with host niche diversity.</title>
        <authorList>
            <person name="Hahn C."/>
            <person name="Resl P."/>
        </authorList>
    </citation>
    <scope>NUCLEOTIDE SEQUENCE [LARGE SCALE GENOMIC DNA]</scope>
    <source>
        <strain evidence="2">EGGRZ-B1_66</strain>
        <tissue evidence="2">Body</tissue>
    </source>
</reference>
<dbReference type="AlphaFoldDB" id="A0ABD2Q716"/>
<feature type="compositionally biased region" description="Low complexity" evidence="1">
    <location>
        <begin position="161"/>
        <end position="174"/>
    </location>
</feature>
<dbReference type="Proteomes" id="UP001626550">
    <property type="component" value="Unassembled WGS sequence"/>
</dbReference>
<feature type="region of interest" description="Disordered" evidence="1">
    <location>
        <begin position="161"/>
        <end position="209"/>
    </location>
</feature>
<organism evidence="2 3">
    <name type="scientific">Cichlidogyrus casuarinus</name>
    <dbReference type="NCBI Taxonomy" id="1844966"/>
    <lineage>
        <taxon>Eukaryota</taxon>
        <taxon>Metazoa</taxon>
        <taxon>Spiralia</taxon>
        <taxon>Lophotrochozoa</taxon>
        <taxon>Platyhelminthes</taxon>
        <taxon>Monogenea</taxon>
        <taxon>Monopisthocotylea</taxon>
        <taxon>Dactylogyridea</taxon>
        <taxon>Ancyrocephalidae</taxon>
        <taxon>Cichlidogyrus</taxon>
    </lineage>
</organism>
<proteinExistence type="predicted"/>
<name>A0ABD2Q716_9PLAT</name>
<protein>
    <submittedName>
        <fullName evidence="2">Uncharacterized protein</fullName>
    </submittedName>
</protein>
<gene>
    <name evidence="2" type="ORF">Ciccas_006000</name>
</gene>
<dbReference type="PANTHER" id="PTHR13886">
    <property type="entry name" value="JNK/SAPK-ASSOCIATED PROTEIN"/>
    <property type="match status" value="1"/>
</dbReference>
<accession>A0ABD2Q716</accession>
<dbReference type="PANTHER" id="PTHR13886:SF4">
    <property type="entry name" value="JNK-INTERACTING PROTEIN 3"/>
    <property type="match status" value="1"/>
</dbReference>
<evidence type="ECO:0000256" key="1">
    <source>
        <dbReference type="SAM" id="MobiDB-lite"/>
    </source>
</evidence>
<comment type="caution">
    <text evidence="2">The sequence shown here is derived from an EMBL/GenBank/DDBJ whole genome shotgun (WGS) entry which is preliminary data.</text>
</comment>